<dbReference type="AlphaFoldDB" id="A0AAV5AVM2"/>
<reference evidence="2 5" key="1">
    <citation type="submission" date="2021-11" db="EMBL/GenBank/DDBJ databases">
        <title>Draft genome sequence of Capnocytophaga sp. strain KC07075 isolated from cat oral cavity.</title>
        <authorList>
            <person name="Suzuki M."/>
            <person name="Imaoka K."/>
            <person name="Kimura M."/>
            <person name="Morikawa S."/>
            <person name="Maeda K."/>
        </authorList>
    </citation>
    <scope>NUCLEOTIDE SEQUENCE</scope>
    <source>
        <strain evidence="2">KC07075</strain>
        <strain evidence="3 5">KC07079</strain>
    </source>
</reference>
<protein>
    <recommendedName>
        <fullName evidence="6">Lipoprotein</fullName>
    </recommendedName>
</protein>
<evidence type="ECO:0000313" key="2">
    <source>
        <dbReference type="EMBL" id="GJM51342.1"/>
    </source>
</evidence>
<dbReference type="EMBL" id="BQKA01000050">
    <property type="protein sequence ID" value="GJM51342.1"/>
    <property type="molecule type" value="Genomic_DNA"/>
</dbReference>
<feature type="signal peptide" evidence="1">
    <location>
        <begin position="1"/>
        <end position="20"/>
    </location>
</feature>
<dbReference type="Proteomes" id="UP001208692">
    <property type="component" value="Unassembled WGS sequence"/>
</dbReference>
<evidence type="ECO:0008006" key="6">
    <source>
        <dbReference type="Google" id="ProtNLM"/>
    </source>
</evidence>
<sequence>MKYILSSCIGLLWGCSSVFVLDTSFEKVQNTMPVLDIPYFSDTESPYLYRANFEFFEKHSLTGLLVIKKINEKGHRVVVTTDFGNTILDFSMVEKQLKMNYIQKDLDRKALRRVLALDFGNLLENRYEITEKRSDKATNVWISVQKKATYYWFGNEELHFFKQIYVSKSKKYTTFAFESENGDKASRIAIEHHTIPLKITLNQL</sequence>
<comment type="caution">
    <text evidence="2">The sequence shown here is derived from an EMBL/GenBank/DDBJ whole genome shotgun (WGS) entry which is preliminary data.</text>
</comment>
<keyword evidence="5" id="KW-1185">Reference proteome</keyword>
<evidence type="ECO:0000313" key="3">
    <source>
        <dbReference type="EMBL" id="GJM53241.1"/>
    </source>
</evidence>
<accession>A0AAV5AVM2</accession>
<evidence type="ECO:0000256" key="1">
    <source>
        <dbReference type="SAM" id="SignalP"/>
    </source>
</evidence>
<evidence type="ECO:0000313" key="5">
    <source>
        <dbReference type="Proteomes" id="UP001208692"/>
    </source>
</evidence>
<feature type="chain" id="PRO_5043360599" description="Lipoprotein" evidence="1">
    <location>
        <begin position="21"/>
        <end position="204"/>
    </location>
</feature>
<organism evidence="2 4">
    <name type="scientific">Capnocytophaga catalasegens</name>
    <dbReference type="NCBI Taxonomy" id="1004260"/>
    <lineage>
        <taxon>Bacteria</taxon>
        <taxon>Pseudomonadati</taxon>
        <taxon>Bacteroidota</taxon>
        <taxon>Flavobacteriia</taxon>
        <taxon>Flavobacteriales</taxon>
        <taxon>Flavobacteriaceae</taxon>
        <taxon>Capnocytophaga</taxon>
    </lineage>
</organism>
<proteinExistence type="predicted"/>
<dbReference type="RefSeq" id="WP_264845301.1">
    <property type="nucleotide sequence ID" value="NZ_BPMA01000007.1"/>
</dbReference>
<gene>
    <name evidence="2" type="ORF">RCZ15_23150</name>
    <name evidence="3" type="ORF">RCZ16_15580</name>
</gene>
<keyword evidence="1" id="KW-0732">Signal</keyword>
<dbReference type="EMBL" id="BQKB01000031">
    <property type="protein sequence ID" value="GJM53241.1"/>
    <property type="molecule type" value="Genomic_DNA"/>
</dbReference>
<dbReference type="Proteomes" id="UP001207736">
    <property type="component" value="Unassembled WGS sequence"/>
</dbReference>
<evidence type="ECO:0000313" key="4">
    <source>
        <dbReference type="Proteomes" id="UP001207736"/>
    </source>
</evidence>
<name>A0AAV5AVM2_9FLAO</name>